<feature type="domain" description="Formylmethanofuran dehydrogenase subunit E" evidence="5">
    <location>
        <begin position="4"/>
        <end position="87"/>
    </location>
</feature>
<dbReference type="Pfam" id="PF02663">
    <property type="entry name" value="FmdE"/>
    <property type="match status" value="1"/>
</dbReference>
<proteinExistence type="predicted"/>
<reference evidence="7" key="1">
    <citation type="submission" date="2015-01" db="EMBL/GenBank/DDBJ databases">
        <authorList>
            <person name="Manzoor Shahid"/>
            <person name="Zubair Saima"/>
        </authorList>
    </citation>
    <scope>NUCLEOTIDE SEQUENCE [LARGE SCALE GENOMIC DNA]</scope>
    <source>
        <strain evidence="7">Sp3</strain>
    </source>
</reference>
<dbReference type="Proteomes" id="UP000046155">
    <property type="component" value="Unassembled WGS sequence"/>
</dbReference>
<evidence type="ECO:0000313" key="7">
    <source>
        <dbReference type="Proteomes" id="UP000046155"/>
    </source>
</evidence>
<dbReference type="InterPro" id="IPR000962">
    <property type="entry name" value="Znf_DskA_TraR"/>
</dbReference>
<evidence type="ECO:0000259" key="5">
    <source>
        <dbReference type="Pfam" id="PF02663"/>
    </source>
</evidence>
<dbReference type="SUPFAM" id="SSF143555">
    <property type="entry name" value="FwdE-like"/>
    <property type="match status" value="1"/>
</dbReference>
<evidence type="ECO:0000256" key="2">
    <source>
        <dbReference type="ARBA" id="ARBA00022771"/>
    </source>
</evidence>
<keyword evidence="2" id="KW-0863">Zinc-finger</keyword>
<organism evidence="6 7">
    <name type="scientific">Syntrophaceticus schinkii</name>
    <dbReference type="NCBI Taxonomy" id="499207"/>
    <lineage>
        <taxon>Bacteria</taxon>
        <taxon>Bacillati</taxon>
        <taxon>Bacillota</taxon>
        <taxon>Clostridia</taxon>
        <taxon>Thermoanaerobacterales</taxon>
        <taxon>Thermoanaerobacterales Family III. Incertae Sedis</taxon>
        <taxon>Syntrophaceticus</taxon>
    </lineage>
</organism>
<evidence type="ECO:0000259" key="4">
    <source>
        <dbReference type="Pfam" id="PF01258"/>
    </source>
</evidence>
<evidence type="ECO:0000256" key="1">
    <source>
        <dbReference type="ARBA" id="ARBA00022723"/>
    </source>
</evidence>
<dbReference type="Gene3D" id="3.30.1330.130">
    <property type="match status" value="1"/>
</dbReference>
<sequence>MFGGWFWGVRMARLALKSLGIDDPLNYRDLVVYVEMDRCVTDAVSVVTGCTMGKRRLKWVDLGKAAATFVDLNQDYALRVAVSPGCPYPKHGEEIVQYWGSLSDEVVFRWQKVKVDIPLQDLPGKPRNMVNCESCGEQVLDGREVIEGDRTLCRACAQGTYYLSAAVL</sequence>
<feature type="domain" description="Zinc finger DksA/TraR C4-type" evidence="4">
    <location>
        <begin position="132"/>
        <end position="162"/>
    </location>
</feature>
<dbReference type="InterPro" id="IPR003814">
    <property type="entry name" value="FmdEsu_dom"/>
</dbReference>
<dbReference type="PANTHER" id="PTHR39418">
    <property type="entry name" value="DEHYDROGENASE-RELATED"/>
    <property type="match status" value="1"/>
</dbReference>
<dbReference type="EMBL" id="CDRZ01000068">
    <property type="protein sequence ID" value="CEO88221.1"/>
    <property type="molecule type" value="Genomic_DNA"/>
</dbReference>
<evidence type="ECO:0000256" key="3">
    <source>
        <dbReference type="ARBA" id="ARBA00022833"/>
    </source>
</evidence>
<gene>
    <name evidence="6" type="ORF">SSCH_160010</name>
</gene>
<dbReference type="AlphaFoldDB" id="A0A0B7MJY1"/>
<name>A0A0B7MJY1_9FIRM</name>
<protein>
    <submittedName>
        <fullName evidence="6">Formylmethanofuran dehydrogenase, subunit E region</fullName>
    </submittedName>
</protein>
<keyword evidence="7" id="KW-1185">Reference proteome</keyword>
<keyword evidence="3" id="KW-0862">Zinc</keyword>
<evidence type="ECO:0000313" key="6">
    <source>
        <dbReference type="EMBL" id="CEO88221.1"/>
    </source>
</evidence>
<dbReference type="InterPro" id="IPR053194">
    <property type="entry name" value="tRNA_methyltr_O"/>
</dbReference>
<dbReference type="PANTHER" id="PTHR39418:SF1">
    <property type="entry name" value="DEHYDROGENASE"/>
    <property type="match status" value="1"/>
</dbReference>
<dbReference type="Pfam" id="PF01258">
    <property type="entry name" value="zf-dskA_traR"/>
    <property type="match status" value="1"/>
</dbReference>
<dbReference type="GO" id="GO:0008270">
    <property type="term" value="F:zinc ion binding"/>
    <property type="evidence" value="ECO:0007669"/>
    <property type="project" value="UniProtKB-KW"/>
</dbReference>
<keyword evidence="1" id="KW-0479">Metal-binding</keyword>
<accession>A0A0B7MJY1</accession>